<gene>
    <name evidence="2" type="ORF">E4O92_00065</name>
</gene>
<name>A0A4Y9T6D4_9BURK</name>
<proteinExistence type="predicted"/>
<evidence type="ECO:0000259" key="1">
    <source>
        <dbReference type="Pfam" id="PF25559"/>
    </source>
</evidence>
<dbReference type="Proteomes" id="UP000297258">
    <property type="component" value="Unassembled WGS sequence"/>
</dbReference>
<organism evidence="2 3">
    <name type="scientific">Massilia horti</name>
    <dbReference type="NCBI Taxonomy" id="2562153"/>
    <lineage>
        <taxon>Bacteria</taxon>
        <taxon>Pseudomonadati</taxon>
        <taxon>Pseudomonadota</taxon>
        <taxon>Betaproteobacteria</taxon>
        <taxon>Burkholderiales</taxon>
        <taxon>Oxalobacteraceae</taxon>
        <taxon>Telluria group</taxon>
        <taxon>Massilia</taxon>
    </lineage>
</organism>
<evidence type="ECO:0000313" key="2">
    <source>
        <dbReference type="EMBL" id="TFW36134.1"/>
    </source>
</evidence>
<dbReference type="InterPro" id="IPR057691">
    <property type="entry name" value="DUF7931"/>
</dbReference>
<sequence>MTEPQVTRFDTRADCEAAFRACLAASHARLEMFDPDFAVYPLGASDVDALLRAFLERGGELRLAMHASAHIERHYPRFLRLLRDYGHRIECRTTDRSLAGLTDSFCIGDGVHIVRRFHSDHMRGEAALDAPAATEVPRERFAAIWEASRPGLAPTTTGL</sequence>
<dbReference type="Pfam" id="PF25559">
    <property type="entry name" value="DUF7931"/>
    <property type="match status" value="1"/>
</dbReference>
<comment type="caution">
    <text evidence="2">The sequence shown here is derived from an EMBL/GenBank/DDBJ whole genome shotgun (WGS) entry which is preliminary data.</text>
</comment>
<feature type="domain" description="DUF7931" evidence="1">
    <location>
        <begin position="13"/>
        <end position="150"/>
    </location>
</feature>
<dbReference type="AlphaFoldDB" id="A0A4Y9T6D4"/>
<dbReference type="RefSeq" id="WP_135187698.1">
    <property type="nucleotide sequence ID" value="NZ_SPUM01000002.1"/>
</dbReference>
<reference evidence="2 3" key="1">
    <citation type="submission" date="2019-03" db="EMBL/GenBank/DDBJ databases">
        <title>Draft genome of Massilia hortus sp. nov., a novel bacterial species of the Oxalobacteraceae family.</title>
        <authorList>
            <person name="Peta V."/>
            <person name="Raths R."/>
            <person name="Bucking H."/>
        </authorList>
    </citation>
    <scope>NUCLEOTIDE SEQUENCE [LARGE SCALE GENOMIC DNA]</scope>
    <source>
        <strain evidence="2 3">ONC3</strain>
    </source>
</reference>
<dbReference type="OrthoDB" id="9179759at2"/>
<protein>
    <recommendedName>
        <fullName evidence="1">DUF7931 domain-containing protein</fullName>
    </recommendedName>
</protein>
<evidence type="ECO:0000313" key="3">
    <source>
        <dbReference type="Proteomes" id="UP000297258"/>
    </source>
</evidence>
<accession>A0A4Y9T6D4</accession>
<dbReference type="EMBL" id="SPUM01000002">
    <property type="protein sequence ID" value="TFW36134.1"/>
    <property type="molecule type" value="Genomic_DNA"/>
</dbReference>
<keyword evidence="3" id="KW-1185">Reference proteome</keyword>